<gene>
    <name evidence="1" type="ORF">COCVIDRAFT_28683</name>
</gene>
<dbReference type="RefSeq" id="XP_014554175.1">
    <property type="nucleotide sequence ID" value="XM_014698689.1"/>
</dbReference>
<dbReference type="GeneID" id="26254186"/>
<protein>
    <submittedName>
        <fullName evidence="1">Uncharacterized protein</fullName>
    </submittedName>
</protein>
<dbReference type="HOGENOM" id="CLU_1224589_0_0_1"/>
<evidence type="ECO:0000313" key="2">
    <source>
        <dbReference type="Proteomes" id="UP000054337"/>
    </source>
</evidence>
<name>W7EK39_BIPV3</name>
<dbReference type="Proteomes" id="UP000054337">
    <property type="component" value="Unassembled WGS sequence"/>
</dbReference>
<accession>W7EK39</accession>
<evidence type="ECO:0000313" key="1">
    <source>
        <dbReference type="EMBL" id="EUN24592.1"/>
    </source>
</evidence>
<organism evidence="1 2">
    <name type="scientific">Bipolaris victoriae (strain FI3)</name>
    <name type="common">Victoria blight of oats agent</name>
    <name type="synonym">Cochliobolus victoriae</name>
    <dbReference type="NCBI Taxonomy" id="930091"/>
    <lineage>
        <taxon>Eukaryota</taxon>
        <taxon>Fungi</taxon>
        <taxon>Dikarya</taxon>
        <taxon>Ascomycota</taxon>
        <taxon>Pezizomycotina</taxon>
        <taxon>Dothideomycetes</taxon>
        <taxon>Pleosporomycetidae</taxon>
        <taxon>Pleosporales</taxon>
        <taxon>Pleosporineae</taxon>
        <taxon>Pleosporaceae</taxon>
        <taxon>Bipolaris</taxon>
    </lineage>
</organism>
<dbReference type="AlphaFoldDB" id="W7EK39"/>
<sequence>MNSTQTPPDARGNTSVSLDDTLKALWRVAELEDFQINAFRQFYKVVVPEIPSSQHNGSIAIEIDRNGLTINERVIEAVEKLRFGHDKTANAFSMETFSHGVDQGITLRQTVKLAYLIDPASYREYSNMSRFENDPNFPVEWKSEQTFKDFFNTAFPTTTNTQELWTLSTGKKFLKASKLRQRLKIRIERTDDLAAHLVYNPARKSLMGFHQVEWLKA</sequence>
<reference evidence="1 2" key="1">
    <citation type="journal article" date="2013" name="PLoS Genet.">
        <title>Comparative genome structure, secondary metabolite, and effector coding capacity across Cochliobolus pathogens.</title>
        <authorList>
            <person name="Condon B.J."/>
            <person name="Leng Y."/>
            <person name="Wu D."/>
            <person name="Bushley K.E."/>
            <person name="Ohm R.A."/>
            <person name="Otillar R."/>
            <person name="Martin J."/>
            <person name="Schackwitz W."/>
            <person name="Grimwood J."/>
            <person name="MohdZainudin N."/>
            <person name="Xue C."/>
            <person name="Wang R."/>
            <person name="Manning V.A."/>
            <person name="Dhillon B."/>
            <person name="Tu Z.J."/>
            <person name="Steffenson B.J."/>
            <person name="Salamov A."/>
            <person name="Sun H."/>
            <person name="Lowry S."/>
            <person name="LaButti K."/>
            <person name="Han J."/>
            <person name="Copeland A."/>
            <person name="Lindquist E."/>
            <person name="Barry K."/>
            <person name="Schmutz J."/>
            <person name="Baker S.E."/>
            <person name="Ciuffetti L.M."/>
            <person name="Grigoriev I.V."/>
            <person name="Zhong S."/>
            <person name="Turgeon B.G."/>
        </authorList>
    </citation>
    <scope>NUCLEOTIDE SEQUENCE [LARGE SCALE GENOMIC DNA]</scope>
    <source>
        <strain evidence="1 2">FI3</strain>
    </source>
</reference>
<dbReference type="EMBL" id="KI968764">
    <property type="protein sequence ID" value="EUN24592.1"/>
    <property type="molecule type" value="Genomic_DNA"/>
</dbReference>
<proteinExistence type="predicted"/>
<keyword evidence="2" id="KW-1185">Reference proteome</keyword>